<dbReference type="AlphaFoldDB" id="A0A0N4UUM8"/>
<evidence type="ECO:0000313" key="4">
    <source>
        <dbReference type="WBParaSite" id="EVEC_0000110501-mRNA-1"/>
    </source>
</evidence>
<evidence type="ECO:0000313" key="3">
    <source>
        <dbReference type="Proteomes" id="UP000274131"/>
    </source>
</evidence>
<reference evidence="2 3" key="2">
    <citation type="submission" date="2018-10" db="EMBL/GenBank/DDBJ databases">
        <authorList>
            <consortium name="Pathogen Informatics"/>
        </authorList>
    </citation>
    <scope>NUCLEOTIDE SEQUENCE [LARGE SCALE GENOMIC DNA]</scope>
</reference>
<feature type="compositionally biased region" description="Low complexity" evidence="1">
    <location>
        <begin position="38"/>
        <end position="49"/>
    </location>
</feature>
<protein>
    <submittedName>
        <fullName evidence="4">Movement protein</fullName>
    </submittedName>
</protein>
<sequence>MSTQNTRSRRYSFPAVFVPHGPVSRQSLLPLARPIQARSHSSHVGRSSSKPAQKFLHPEIPYRGERHFSFNSSQTMFGQCSNLLQPHPASLTQLRSLSRTSSFLNIFNESSGNGTYRRRRTCSVSSNALRELKVKFFGT</sequence>
<evidence type="ECO:0000313" key="2">
    <source>
        <dbReference type="EMBL" id="VDD85670.1"/>
    </source>
</evidence>
<reference evidence="4" key="1">
    <citation type="submission" date="2017-02" db="UniProtKB">
        <authorList>
            <consortium name="WormBaseParasite"/>
        </authorList>
    </citation>
    <scope>IDENTIFICATION</scope>
</reference>
<keyword evidence="3" id="KW-1185">Reference proteome</keyword>
<evidence type="ECO:0000256" key="1">
    <source>
        <dbReference type="SAM" id="MobiDB-lite"/>
    </source>
</evidence>
<dbReference type="EMBL" id="UXUI01007140">
    <property type="protein sequence ID" value="VDD85670.1"/>
    <property type="molecule type" value="Genomic_DNA"/>
</dbReference>
<organism evidence="4">
    <name type="scientific">Enterobius vermicularis</name>
    <name type="common">Human pinworm</name>
    <dbReference type="NCBI Taxonomy" id="51028"/>
    <lineage>
        <taxon>Eukaryota</taxon>
        <taxon>Metazoa</taxon>
        <taxon>Ecdysozoa</taxon>
        <taxon>Nematoda</taxon>
        <taxon>Chromadorea</taxon>
        <taxon>Rhabditida</taxon>
        <taxon>Spirurina</taxon>
        <taxon>Oxyuridomorpha</taxon>
        <taxon>Oxyuroidea</taxon>
        <taxon>Oxyuridae</taxon>
        <taxon>Enterobius</taxon>
    </lineage>
</organism>
<proteinExistence type="predicted"/>
<feature type="region of interest" description="Disordered" evidence="1">
    <location>
        <begin position="35"/>
        <end position="58"/>
    </location>
</feature>
<name>A0A0N4UUM8_ENTVE</name>
<dbReference type="WBParaSite" id="EVEC_0000110501-mRNA-1">
    <property type="protein sequence ID" value="EVEC_0000110501-mRNA-1"/>
    <property type="gene ID" value="EVEC_0000110501"/>
</dbReference>
<accession>A0A0N4UUM8</accession>
<gene>
    <name evidence="2" type="ORF">EVEC_LOCUS813</name>
</gene>
<dbReference type="Proteomes" id="UP000274131">
    <property type="component" value="Unassembled WGS sequence"/>
</dbReference>